<reference evidence="2 3" key="1">
    <citation type="journal article" date="2019" name="Commun. Biol.">
        <title>The bagworm genome reveals a unique fibroin gene that provides high tensile strength.</title>
        <authorList>
            <person name="Kono N."/>
            <person name="Nakamura H."/>
            <person name="Ohtoshi R."/>
            <person name="Tomita M."/>
            <person name="Numata K."/>
            <person name="Arakawa K."/>
        </authorList>
    </citation>
    <scope>NUCLEOTIDE SEQUENCE [LARGE SCALE GENOMIC DNA]</scope>
</reference>
<accession>A0A4C1Y714</accession>
<dbReference type="Proteomes" id="UP000299102">
    <property type="component" value="Unassembled WGS sequence"/>
</dbReference>
<dbReference type="EMBL" id="BGZK01001080">
    <property type="protein sequence ID" value="GBP70612.1"/>
    <property type="molecule type" value="Genomic_DNA"/>
</dbReference>
<evidence type="ECO:0000313" key="2">
    <source>
        <dbReference type="EMBL" id="GBP70612.1"/>
    </source>
</evidence>
<evidence type="ECO:0000313" key="3">
    <source>
        <dbReference type="Proteomes" id="UP000299102"/>
    </source>
</evidence>
<gene>
    <name evidence="2" type="ORF">EVAR_55186_1</name>
</gene>
<keyword evidence="3" id="KW-1185">Reference proteome</keyword>
<organism evidence="2 3">
    <name type="scientific">Eumeta variegata</name>
    <name type="common">Bagworm moth</name>
    <name type="synonym">Eumeta japonica</name>
    <dbReference type="NCBI Taxonomy" id="151549"/>
    <lineage>
        <taxon>Eukaryota</taxon>
        <taxon>Metazoa</taxon>
        <taxon>Ecdysozoa</taxon>
        <taxon>Arthropoda</taxon>
        <taxon>Hexapoda</taxon>
        <taxon>Insecta</taxon>
        <taxon>Pterygota</taxon>
        <taxon>Neoptera</taxon>
        <taxon>Endopterygota</taxon>
        <taxon>Lepidoptera</taxon>
        <taxon>Glossata</taxon>
        <taxon>Ditrysia</taxon>
        <taxon>Tineoidea</taxon>
        <taxon>Psychidae</taxon>
        <taxon>Oiketicinae</taxon>
        <taxon>Eumeta</taxon>
    </lineage>
</organism>
<dbReference type="AlphaFoldDB" id="A0A4C1Y714"/>
<feature type="region of interest" description="Disordered" evidence="1">
    <location>
        <begin position="78"/>
        <end position="116"/>
    </location>
</feature>
<feature type="compositionally biased region" description="Polar residues" evidence="1">
    <location>
        <begin position="103"/>
        <end position="116"/>
    </location>
</feature>
<protein>
    <submittedName>
        <fullName evidence="2">Uncharacterized protein</fullName>
    </submittedName>
</protein>
<sequence>MEGLDGERTNDRGRGLSCDKHFICHTEFHADEAADGGAAGRRAAVGGEVGRGKRNFSPSSDCKCEFVICPGIAQIGEWYGNEKRDGEENREPGQRPKLKTDPGSKQTVGSRLQSRT</sequence>
<comment type="caution">
    <text evidence="2">The sequence shown here is derived from an EMBL/GenBank/DDBJ whole genome shotgun (WGS) entry which is preliminary data.</text>
</comment>
<proteinExistence type="predicted"/>
<evidence type="ECO:0000256" key="1">
    <source>
        <dbReference type="SAM" id="MobiDB-lite"/>
    </source>
</evidence>
<feature type="compositionally biased region" description="Basic and acidic residues" evidence="1">
    <location>
        <begin position="80"/>
        <end position="102"/>
    </location>
</feature>
<name>A0A4C1Y714_EUMVA</name>